<name>A0A7X0VV89_9BACL</name>
<dbReference type="EMBL" id="JACJVO010000016">
    <property type="protein sequence ID" value="MBB6731889.1"/>
    <property type="molecule type" value="Genomic_DNA"/>
</dbReference>
<dbReference type="Proteomes" id="UP000564644">
    <property type="component" value="Unassembled WGS sequence"/>
</dbReference>
<sequence>MTQASTNSTFKNQALANATGVSSTAKQEITVEFLAADPADKATNFPRIWVNTTTGALKYTVDGSTVKTATVT</sequence>
<comment type="caution">
    <text evidence="1">The sequence shown here is derived from an EMBL/GenBank/DDBJ whole genome shotgun (WGS) entry which is preliminary data.</text>
</comment>
<evidence type="ECO:0000313" key="2">
    <source>
        <dbReference type="Proteomes" id="UP000564644"/>
    </source>
</evidence>
<dbReference type="AlphaFoldDB" id="A0A7X0VV89"/>
<accession>A0A7X0VV89</accession>
<proteinExistence type="predicted"/>
<gene>
    <name evidence="1" type="ORF">H7C18_13290</name>
</gene>
<keyword evidence="2" id="KW-1185">Reference proteome</keyword>
<evidence type="ECO:0000313" key="1">
    <source>
        <dbReference type="EMBL" id="MBB6731889.1"/>
    </source>
</evidence>
<reference evidence="1 2" key="1">
    <citation type="submission" date="2020-08" db="EMBL/GenBank/DDBJ databases">
        <title>Cohnella phylogeny.</title>
        <authorList>
            <person name="Dunlap C."/>
        </authorList>
    </citation>
    <scope>NUCLEOTIDE SEQUENCE [LARGE SCALE GENOMIC DNA]</scope>
    <source>
        <strain evidence="1 2">CBP 2801</strain>
    </source>
</reference>
<organism evidence="1 2">
    <name type="scientific">Cohnella zeiphila</name>
    <dbReference type="NCBI Taxonomy" id="2761120"/>
    <lineage>
        <taxon>Bacteria</taxon>
        <taxon>Bacillati</taxon>
        <taxon>Bacillota</taxon>
        <taxon>Bacilli</taxon>
        <taxon>Bacillales</taxon>
        <taxon>Paenibacillaceae</taxon>
        <taxon>Cohnella</taxon>
    </lineage>
</organism>
<dbReference type="RefSeq" id="WP_185129562.1">
    <property type="nucleotide sequence ID" value="NZ_JACJVO010000016.1"/>
</dbReference>
<protein>
    <submittedName>
        <fullName evidence="1">Uncharacterized protein</fullName>
    </submittedName>
</protein>